<dbReference type="GO" id="GO:0045025">
    <property type="term" value="C:mitochondrial degradosome"/>
    <property type="evidence" value="ECO:0007669"/>
    <property type="project" value="TreeGrafter"/>
</dbReference>
<dbReference type="EMBL" id="JAANQT010000220">
    <property type="protein sequence ID" value="KAG1313089.1"/>
    <property type="molecule type" value="Genomic_DNA"/>
</dbReference>
<dbReference type="OrthoDB" id="6692397at2759"/>
<dbReference type="InterPro" id="IPR044774">
    <property type="entry name" value="Suv3_DEXQc"/>
</dbReference>
<evidence type="ECO:0000256" key="1">
    <source>
        <dbReference type="ARBA" id="ARBA00001936"/>
    </source>
</evidence>
<accession>A0A9P6XGE1</accession>
<evidence type="ECO:0000256" key="4">
    <source>
        <dbReference type="ARBA" id="ARBA00012552"/>
    </source>
</evidence>
<comment type="cofactor">
    <cofactor evidence="1">
        <name>Mn(2+)</name>
        <dbReference type="ChEBI" id="CHEBI:29035"/>
    </cofactor>
</comment>
<feature type="domain" description="Helicase C-terminal" evidence="12">
    <location>
        <begin position="302"/>
        <end position="489"/>
    </location>
</feature>
<dbReference type="EC" id="3.6.4.13" evidence="4"/>
<reference evidence="13" key="1">
    <citation type="journal article" date="2020" name="Microb. Genom.">
        <title>Genetic diversity of clinical and environmental Mucorales isolates obtained from an investigation of mucormycosis cases among solid organ transplant recipients.</title>
        <authorList>
            <person name="Nguyen M.H."/>
            <person name="Kaul D."/>
            <person name="Muto C."/>
            <person name="Cheng S.J."/>
            <person name="Richter R.A."/>
            <person name="Bruno V.M."/>
            <person name="Liu G."/>
            <person name="Beyhan S."/>
            <person name="Sundermann A.J."/>
            <person name="Mounaud S."/>
            <person name="Pasculle A.W."/>
            <person name="Nierman W.C."/>
            <person name="Driscoll E."/>
            <person name="Cumbie R."/>
            <person name="Clancy C.J."/>
            <person name="Dupont C.L."/>
        </authorList>
    </citation>
    <scope>NUCLEOTIDE SEQUENCE</scope>
    <source>
        <strain evidence="13">GL11</strain>
    </source>
</reference>
<dbReference type="SUPFAM" id="SSF52540">
    <property type="entry name" value="P-loop containing nucleoside triphosphate hydrolases"/>
    <property type="match status" value="1"/>
</dbReference>
<dbReference type="PROSITE" id="PS51194">
    <property type="entry name" value="HELICASE_CTER"/>
    <property type="match status" value="1"/>
</dbReference>
<keyword evidence="5" id="KW-0547">Nucleotide-binding</keyword>
<dbReference type="InterPro" id="IPR027417">
    <property type="entry name" value="P-loop_NTPase"/>
</dbReference>
<evidence type="ECO:0000256" key="7">
    <source>
        <dbReference type="ARBA" id="ARBA00022806"/>
    </source>
</evidence>
<protein>
    <recommendedName>
        <fullName evidence="4">RNA helicase</fullName>
        <ecNumber evidence="4">3.6.4.13</ecNumber>
    </recommendedName>
</protein>
<proteinExistence type="predicted"/>
<comment type="catalytic activity">
    <reaction evidence="11">
        <text>ATP + H2O = ADP + phosphate + H(+)</text>
        <dbReference type="Rhea" id="RHEA:13065"/>
        <dbReference type="ChEBI" id="CHEBI:15377"/>
        <dbReference type="ChEBI" id="CHEBI:15378"/>
        <dbReference type="ChEBI" id="CHEBI:30616"/>
        <dbReference type="ChEBI" id="CHEBI:43474"/>
        <dbReference type="ChEBI" id="CHEBI:456216"/>
        <dbReference type="EC" id="3.6.4.13"/>
    </reaction>
</comment>
<dbReference type="FunFam" id="3.40.50.300:FF:000269">
    <property type="entry name" value="ATP-dependent RNA helicase SUPV3L1, mitochondrial"/>
    <property type="match status" value="1"/>
</dbReference>
<dbReference type="AlphaFoldDB" id="A0A9P6XGE1"/>
<keyword evidence="6" id="KW-0378">Hydrolase</keyword>
<evidence type="ECO:0000259" key="12">
    <source>
        <dbReference type="PROSITE" id="PS51194"/>
    </source>
</evidence>
<dbReference type="InterPro" id="IPR001650">
    <property type="entry name" value="Helicase_C-like"/>
</dbReference>
<dbReference type="SMART" id="SM00490">
    <property type="entry name" value="HELICc"/>
    <property type="match status" value="1"/>
</dbReference>
<evidence type="ECO:0000256" key="3">
    <source>
        <dbReference type="ARBA" id="ARBA00004173"/>
    </source>
</evidence>
<dbReference type="Gene3D" id="1.20.272.40">
    <property type="match status" value="1"/>
</dbReference>
<dbReference type="GO" id="GO:0016787">
    <property type="term" value="F:hydrolase activity"/>
    <property type="evidence" value="ECO:0007669"/>
    <property type="project" value="UniProtKB-KW"/>
</dbReference>
<dbReference type="Pfam" id="PF00271">
    <property type="entry name" value="Helicase_C"/>
    <property type="match status" value="1"/>
</dbReference>
<comment type="cofactor">
    <cofactor evidence="2">
        <name>Mg(2+)</name>
        <dbReference type="ChEBI" id="CHEBI:18420"/>
    </cofactor>
</comment>
<dbReference type="Proteomes" id="UP000716291">
    <property type="component" value="Unassembled WGS sequence"/>
</dbReference>
<keyword evidence="10" id="KW-0496">Mitochondrion</keyword>
<dbReference type="Gene3D" id="1.20.58.1080">
    <property type="match status" value="1"/>
</dbReference>
<comment type="subcellular location">
    <subcellularLocation>
        <location evidence="3">Mitochondrion</location>
    </subcellularLocation>
</comment>
<keyword evidence="7" id="KW-0347">Helicase</keyword>
<dbReference type="CDD" id="cd18805">
    <property type="entry name" value="SF2_C_suv3"/>
    <property type="match status" value="1"/>
</dbReference>
<evidence type="ECO:0000256" key="8">
    <source>
        <dbReference type="ARBA" id="ARBA00022840"/>
    </source>
</evidence>
<evidence type="ECO:0000256" key="5">
    <source>
        <dbReference type="ARBA" id="ARBA00022741"/>
    </source>
</evidence>
<dbReference type="Pfam" id="PF18147">
    <property type="entry name" value="Suv3_C_1"/>
    <property type="match status" value="1"/>
</dbReference>
<dbReference type="InterPro" id="IPR055206">
    <property type="entry name" value="DEXQc_SUV3"/>
</dbReference>
<keyword evidence="8" id="KW-0067">ATP-binding</keyword>
<evidence type="ECO:0000256" key="6">
    <source>
        <dbReference type="ARBA" id="ARBA00022801"/>
    </source>
</evidence>
<evidence type="ECO:0000313" key="14">
    <source>
        <dbReference type="Proteomes" id="UP000716291"/>
    </source>
</evidence>
<dbReference type="GO" id="GO:0005524">
    <property type="term" value="F:ATP binding"/>
    <property type="evidence" value="ECO:0007669"/>
    <property type="project" value="UniProtKB-KW"/>
</dbReference>
<dbReference type="Pfam" id="PF22527">
    <property type="entry name" value="DEXQc_Suv3"/>
    <property type="match status" value="1"/>
</dbReference>
<keyword evidence="9" id="KW-0809">Transit peptide</keyword>
<evidence type="ECO:0000256" key="11">
    <source>
        <dbReference type="ARBA" id="ARBA00047984"/>
    </source>
</evidence>
<sequence length="644" mass="72930">MLPIVSLKKSVYFLLRVGRTSAVNSRFFSTNSPNLRKRGSINDLTTQDRLLQLSTSIRQPSDAKLIAEIHKFNTNQSIRQQARSLGIKDKLFKEISTNFLQRVLAKEIPHCSLNELPLGYQSKEGPDHMNRVLFQAFIDYAEPFLPKETVNKIRSLRKLSDLRFPSEWFPAARGMQRKINLHVGPTNSGKTYQALKRLEVAKSGLYCGPLRLLAHEIFARMNEKGITCNLLTGEEKREISPDARLTSSTVEMASLGKLLDVAVIDEIQMIADRDRGWAWTQAFLGLKAKQIHLCGEEAAVPLIEKLCRDLGEEVVVNRYERLTPYSVSDKTLRADLSKVEKGDCVIAFSRGGIFDVKRTIEAVTDLKCAVIYGGLPPETRALQAKAFNDPDSGFDVLVASDAIGMGLNLNIKRIIFRDLLKFDGKELRYISFPQVKQIAGRAGRFGTIHDNGIVTTLYSRDLDYIKEAIASPIVPLEMAGLQPTVDILELFALQMPEESFSGLLEKFEDLASKIADMLEEVPLKLRDRYQFVTAPVNTKSEVSMKTIKLLAQKFNQKKAYSLNELVKLPYQCPFNESGLEELEETHKQIILYMWLSTRYPDTFITVQDKAIEIKIRCERLIDEGLKLLRDPSSFNRKRIFSVSK</sequence>
<comment type="caution">
    <text evidence="13">The sequence shown here is derived from an EMBL/GenBank/DDBJ whole genome shotgun (WGS) entry which is preliminary data.</text>
</comment>
<dbReference type="InterPro" id="IPR041082">
    <property type="entry name" value="Suv3_C_1"/>
</dbReference>
<dbReference type="CDD" id="cd17913">
    <property type="entry name" value="DEXQc_Suv3"/>
    <property type="match status" value="1"/>
</dbReference>
<dbReference type="FunFam" id="3.40.50.300:FF:000957">
    <property type="entry name" value="ATP-dependent RNA helicase SUV3L, mitochondrial"/>
    <property type="match status" value="1"/>
</dbReference>
<name>A0A9P6XGE1_RHIOR</name>
<dbReference type="InterPro" id="IPR022192">
    <property type="entry name" value="SUV3_C"/>
</dbReference>
<dbReference type="PANTHER" id="PTHR12131:SF1">
    <property type="entry name" value="ATP-DEPENDENT RNA HELICASE SUPV3L1, MITOCHONDRIAL-RELATED"/>
    <property type="match status" value="1"/>
</dbReference>
<gene>
    <name evidence="13" type="ORF">G6F64_002517</name>
</gene>
<dbReference type="PANTHER" id="PTHR12131">
    <property type="entry name" value="ATP-DEPENDENT RNA AND DNA HELICASE"/>
    <property type="match status" value="1"/>
</dbReference>
<keyword evidence="14" id="KW-1185">Reference proteome</keyword>
<dbReference type="InterPro" id="IPR050699">
    <property type="entry name" value="RNA-DNA_Helicase"/>
</dbReference>
<dbReference type="GO" id="GO:0003724">
    <property type="term" value="F:RNA helicase activity"/>
    <property type="evidence" value="ECO:0007669"/>
    <property type="project" value="UniProtKB-EC"/>
</dbReference>
<dbReference type="GO" id="GO:0000965">
    <property type="term" value="P:mitochondrial RNA 3'-end processing"/>
    <property type="evidence" value="ECO:0007669"/>
    <property type="project" value="TreeGrafter"/>
</dbReference>
<dbReference type="Pfam" id="PF12513">
    <property type="entry name" value="SUV3_C"/>
    <property type="match status" value="1"/>
</dbReference>
<evidence type="ECO:0000256" key="2">
    <source>
        <dbReference type="ARBA" id="ARBA00001946"/>
    </source>
</evidence>
<dbReference type="Gene3D" id="3.40.50.300">
    <property type="entry name" value="P-loop containing nucleotide triphosphate hydrolases"/>
    <property type="match status" value="2"/>
</dbReference>
<organism evidence="13 14">
    <name type="scientific">Rhizopus oryzae</name>
    <name type="common">Mucormycosis agent</name>
    <name type="synonym">Rhizopus arrhizus var. delemar</name>
    <dbReference type="NCBI Taxonomy" id="64495"/>
    <lineage>
        <taxon>Eukaryota</taxon>
        <taxon>Fungi</taxon>
        <taxon>Fungi incertae sedis</taxon>
        <taxon>Mucoromycota</taxon>
        <taxon>Mucoromycotina</taxon>
        <taxon>Mucoromycetes</taxon>
        <taxon>Mucorales</taxon>
        <taxon>Mucorineae</taxon>
        <taxon>Rhizopodaceae</taxon>
        <taxon>Rhizopus</taxon>
    </lineage>
</organism>
<evidence type="ECO:0000256" key="9">
    <source>
        <dbReference type="ARBA" id="ARBA00022946"/>
    </source>
</evidence>
<evidence type="ECO:0000256" key="10">
    <source>
        <dbReference type="ARBA" id="ARBA00023128"/>
    </source>
</evidence>
<evidence type="ECO:0000313" key="13">
    <source>
        <dbReference type="EMBL" id="KAG1313089.1"/>
    </source>
</evidence>